<organism evidence="1 2">
    <name type="scientific">Diatraea saccharalis</name>
    <name type="common">sugarcane borer</name>
    <dbReference type="NCBI Taxonomy" id="40085"/>
    <lineage>
        <taxon>Eukaryota</taxon>
        <taxon>Metazoa</taxon>
        <taxon>Ecdysozoa</taxon>
        <taxon>Arthropoda</taxon>
        <taxon>Hexapoda</taxon>
        <taxon>Insecta</taxon>
        <taxon>Pterygota</taxon>
        <taxon>Neoptera</taxon>
        <taxon>Endopterygota</taxon>
        <taxon>Lepidoptera</taxon>
        <taxon>Glossata</taxon>
        <taxon>Ditrysia</taxon>
        <taxon>Pyraloidea</taxon>
        <taxon>Crambidae</taxon>
        <taxon>Crambinae</taxon>
        <taxon>Diatraea</taxon>
    </lineage>
</organism>
<evidence type="ECO:0000313" key="1">
    <source>
        <dbReference type="EMBL" id="CAG9791591.1"/>
    </source>
</evidence>
<gene>
    <name evidence="1" type="ORF">DIATSA_LOCUS9198</name>
</gene>
<accession>A0A9N9WG44</accession>
<sequence length="260" mass="29406">MSNLPLQKTGLQKYKTKNTLVYSGSTTSVSDDMSKHSDSSIIDIPENDDTDSDDIPLYCLKRSRLLCSSNNDNEPALNYKDDQISVDMLCDSNCNHDIVSSTVSRRESMSSTNSKISSFPPICKSIIPGTSYAQARCSPTEYLIFNGDTMLSDKIPSPSSENEQTSLNYSVNDTVLVRYYTKNKWKYYIGVISTCNNDDTFDISFYVTTRSKGQLKFKRPKKIDRDTVPKISIEKIITIDKISDKPEEYKLQNQADALYF</sequence>
<reference evidence="1" key="1">
    <citation type="submission" date="2021-12" db="EMBL/GenBank/DDBJ databases">
        <authorList>
            <person name="King R."/>
        </authorList>
    </citation>
    <scope>NUCLEOTIDE SEQUENCE</scope>
</reference>
<dbReference type="AlphaFoldDB" id="A0A9N9WG44"/>
<dbReference type="Proteomes" id="UP001153714">
    <property type="component" value="Chromosome 3"/>
</dbReference>
<dbReference type="EMBL" id="OU893334">
    <property type="protein sequence ID" value="CAG9791591.1"/>
    <property type="molecule type" value="Genomic_DNA"/>
</dbReference>
<proteinExistence type="predicted"/>
<evidence type="ECO:0000313" key="2">
    <source>
        <dbReference type="Proteomes" id="UP001153714"/>
    </source>
</evidence>
<name>A0A9N9WG44_9NEOP</name>
<protein>
    <submittedName>
        <fullName evidence="1">Uncharacterized protein</fullName>
    </submittedName>
</protein>
<reference evidence="1" key="2">
    <citation type="submission" date="2022-10" db="EMBL/GenBank/DDBJ databases">
        <authorList>
            <consortium name="ENA_rothamsted_submissions"/>
            <consortium name="culmorum"/>
            <person name="King R."/>
        </authorList>
    </citation>
    <scope>NUCLEOTIDE SEQUENCE</scope>
</reference>
<keyword evidence="2" id="KW-1185">Reference proteome</keyword>
<dbReference type="OrthoDB" id="7089647at2759"/>